<dbReference type="InterPro" id="IPR025525">
    <property type="entry name" value="hAT-like_transposase_RNase-H"/>
</dbReference>
<dbReference type="GeneID" id="107490512"/>
<dbReference type="GO" id="GO:0005634">
    <property type="term" value="C:nucleus"/>
    <property type="evidence" value="ECO:0007669"/>
    <property type="project" value="UniProtKB-SubCell"/>
</dbReference>
<dbReference type="PANTHER" id="PTHR46481">
    <property type="entry name" value="ZINC FINGER BED DOMAIN-CONTAINING PROTEIN 4"/>
    <property type="match status" value="1"/>
</dbReference>
<feature type="domain" description="hAT-like transposase RNase-H fold" evidence="7">
    <location>
        <begin position="312"/>
        <end position="413"/>
    </location>
</feature>
<keyword evidence="5" id="KW-0238">DNA-binding</keyword>
<dbReference type="SUPFAM" id="SSF53098">
    <property type="entry name" value="Ribonuclease H-like"/>
    <property type="match status" value="1"/>
</dbReference>
<name>A0A6P4DIV0_ARADU</name>
<dbReference type="GO" id="GO:0008270">
    <property type="term" value="F:zinc ion binding"/>
    <property type="evidence" value="ECO:0007669"/>
    <property type="project" value="UniProtKB-KW"/>
</dbReference>
<sequence length="470" mass="53497">MAESVTPSNPLANSISLNGEEINQSVPTIPTTDTGIVPTHTTTITNQPVTDENGSNETVVTKKRKKTSPIWDDFDQVESSEGTKAICKYCKSDMWRSSHQIVEYMVITGHFIDAGWNLQKRVLSFVQVPAPRRGIDVADAIFKCLKTWGIENKVFSVSVDNASYNDSCLRALKDTISDNNSLPVGGSLFHVRCCAHILNLLVQDGLGKIKGIIHKVRESVKYVNFNDSRFKTFVEIAENKRLKEKKLIIDCPTRWNSTYNMLSVALKFKSVFPVYKEREPHYNYEPSSEDWRKVEKICKFLKVFNLATHVISGSEYPTANLYLPEVWRVKQVIDDAIEDRDSFMREMATSMKEKFDKYWGECNMVMSLACVLDPRCKLHVIKFCFPLIYKPEHVAAENIEKVKNTLQEMYDEYAEKYHGETIISGVNTNSLVASSNVVSSEISGIDEMLNMVREKRSHSSNKIRIRSLSL</sequence>
<organism evidence="8 9">
    <name type="scientific">Arachis duranensis</name>
    <name type="common">Wild peanut</name>
    <dbReference type="NCBI Taxonomy" id="130453"/>
    <lineage>
        <taxon>Eukaryota</taxon>
        <taxon>Viridiplantae</taxon>
        <taxon>Streptophyta</taxon>
        <taxon>Embryophyta</taxon>
        <taxon>Tracheophyta</taxon>
        <taxon>Spermatophyta</taxon>
        <taxon>Magnoliopsida</taxon>
        <taxon>eudicotyledons</taxon>
        <taxon>Gunneridae</taxon>
        <taxon>Pentapetalae</taxon>
        <taxon>rosids</taxon>
        <taxon>fabids</taxon>
        <taxon>Fabales</taxon>
        <taxon>Fabaceae</taxon>
        <taxon>Papilionoideae</taxon>
        <taxon>50 kb inversion clade</taxon>
        <taxon>dalbergioids sensu lato</taxon>
        <taxon>Dalbergieae</taxon>
        <taxon>Pterocarpus clade</taxon>
        <taxon>Arachis</taxon>
    </lineage>
</organism>
<keyword evidence="8" id="KW-1185">Reference proteome</keyword>
<dbReference type="InterPro" id="IPR052035">
    <property type="entry name" value="ZnF_BED_domain_contain"/>
</dbReference>
<dbReference type="RefSeq" id="XP_015966774.1">
    <property type="nucleotide sequence ID" value="XM_016111288.1"/>
</dbReference>
<dbReference type="PANTHER" id="PTHR46481:SF10">
    <property type="entry name" value="ZINC FINGER BED DOMAIN-CONTAINING PROTEIN 39"/>
    <property type="match status" value="1"/>
</dbReference>
<evidence type="ECO:0000313" key="8">
    <source>
        <dbReference type="Proteomes" id="UP000515211"/>
    </source>
</evidence>
<evidence type="ECO:0000256" key="3">
    <source>
        <dbReference type="ARBA" id="ARBA00022771"/>
    </source>
</evidence>
<keyword evidence="2" id="KW-0479">Metal-binding</keyword>
<evidence type="ECO:0000256" key="5">
    <source>
        <dbReference type="ARBA" id="ARBA00023125"/>
    </source>
</evidence>
<dbReference type="InterPro" id="IPR012337">
    <property type="entry name" value="RNaseH-like_sf"/>
</dbReference>
<evidence type="ECO:0000313" key="9">
    <source>
        <dbReference type="RefSeq" id="XP_015966774.1"/>
    </source>
</evidence>
<dbReference type="Pfam" id="PF14372">
    <property type="entry name" value="hAT-like_RNase-H"/>
    <property type="match status" value="1"/>
</dbReference>
<keyword evidence="3" id="KW-0863">Zinc-finger</keyword>
<reference evidence="8" key="1">
    <citation type="journal article" date="2016" name="Nat. Genet.">
        <title>The genome sequences of Arachis duranensis and Arachis ipaensis, the diploid ancestors of cultivated peanut.</title>
        <authorList>
            <person name="Bertioli D.J."/>
            <person name="Cannon S.B."/>
            <person name="Froenicke L."/>
            <person name="Huang G."/>
            <person name="Farmer A.D."/>
            <person name="Cannon E.K."/>
            <person name="Liu X."/>
            <person name="Gao D."/>
            <person name="Clevenger J."/>
            <person name="Dash S."/>
            <person name="Ren L."/>
            <person name="Moretzsohn M.C."/>
            <person name="Shirasawa K."/>
            <person name="Huang W."/>
            <person name="Vidigal B."/>
            <person name="Abernathy B."/>
            <person name="Chu Y."/>
            <person name="Niederhuth C.E."/>
            <person name="Umale P."/>
            <person name="Araujo A.C."/>
            <person name="Kozik A."/>
            <person name="Kim K.D."/>
            <person name="Burow M.D."/>
            <person name="Varshney R.K."/>
            <person name="Wang X."/>
            <person name="Zhang X."/>
            <person name="Barkley N."/>
            <person name="Guimaraes P.M."/>
            <person name="Isobe S."/>
            <person name="Guo B."/>
            <person name="Liao B."/>
            <person name="Stalker H.T."/>
            <person name="Schmitz R.J."/>
            <person name="Scheffler B.E."/>
            <person name="Leal-Bertioli S.C."/>
            <person name="Xun X."/>
            <person name="Jackson S.A."/>
            <person name="Michelmore R."/>
            <person name="Ozias-Akins P."/>
        </authorList>
    </citation>
    <scope>NUCLEOTIDE SEQUENCE [LARGE SCALE GENOMIC DNA]</scope>
    <source>
        <strain evidence="8">cv. V14167</strain>
    </source>
</reference>
<evidence type="ECO:0000256" key="2">
    <source>
        <dbReference type="ARBA" id="ARBA00022723"/>
    </source>
</evidence>
<reference evidence="9" key="2">
    <citation type="submission" date="2025-08" db="UniProtKB">
        <authorList>
            <consortium name="RefSeq"/>
        </authorList>
    </citation>
    <scope>IDENTIFICATION</scope>
    <source>
        <tissue evidence="9">Whole plant</tissue>
    </source>
</reference>
<evidence type="ECO:0000259" key="7">
    <source>
        <dbReference type="Pfam" id="PF14372"/>
    </source>
</evidence>
<keyword evidence="4" id="KW-0862">Zinc</keyword>
<dbReference type="Proteomes" id="UP000515211">
    <property type="component" value="Chromosome 1"/>
</dbReference>
<evidence type="ECO:0000256" key="6">
    <source>
        <dbReference type="ARBA" id="ARBA00023242"/>
    </source>
</evidence>
<dbReference type="KEGG" id="adu:107490512"/>
<comment type="subcellular location">
    <subcellularLocation>
        <location evidence="1">Nucleus</location>
    </subcellularLocation>
</comment>
<dbReference type="AlphaFoldDB" id="A0A6P4DIV0"/>
<evidence type="ECO:0000256" key="1">
    <source>
        <dbReference type="ARBA" id="ARBA00004123"/>
    </source>
</evidence>
<protein>
    <submittedName>
        <fullName evidence="9">Zinc finger BED domain-containing protein RICESLEEPER 2-like</fullName>
    </submittedName>
</protein>
<keyword evidence="6" id="KW-0539">Nucleus</keyword>
<evidence type="ECO:0000256" key="4">
    <source>
        <dbReference type="ARBA" id="ARBA00022833"/>
    </source>
</evidence>
<proteinExistence type="predicted"/>
<dbReference type="GO" id="GO:0003677">
    <property type="term" value="F:DNA binding"/>
    <property type="evidence" value="ECO:0007669"/>
    <property type="project" value="UniProtKB-KW"/>
</dbReference>
<gene>
    <name evidence="9" type="primary">LOC107490512</name>
</gene>
<accession>A0A6P4DIV0</accession>